<organism evidence="2 3">
    <name type="scientific">Cinchona calisaya</name>
    <dbReference type="NCBI Taxonomy" id="153742"/>
    <lineage>
        <taxon>Eukaryota</taxon>
        <taxon>Viridiplantae</taxon>
        <taxon>Streptophyta</taxon>
        <taxon>Embryophyta</taxon>
        <taxon>Tracheophyta</taxon>
        <taxon>Spermatophyta</taxon>
        <taxon>Magnoliopsida</taxon>
        <taxon>eudicotyledons</taxon>
        <taxon>Gunneridae</taxon>
        <taxon>Pentapetalae</taxon>
        <taxon>asterids</taxon>
        <taxon>lamiids</taxon>
        <taxon>Gentianales</taxon>
        <taxon>Rubiaceae</taxon>
        <taxon>Cinchonoideae</taxon>
        <taxon>Cinchoneae</taxon>
        <taxon>Cinchona</taxon>
    </lineage>
</organism>
<reference evidence="2 3" key="1">
    <citation type="submission" date="2024-11" db="EMBL/GenBank/DDBJ databases">
        <title>A near-complete genome assembly of Cinchona calisaya.</title>
        <authorList>
            <person name="Lian D.C."/>
            <person name="Zhao X.W."/>
            <person name="Wei L."/>
        </authorList>
    </citation>
    <scope>NUCLEOTIDE SEQUENCE [LARGE SCALE GENOMIC DNA]</scope>
    <source>
        <tissue evidence="2">Nenye</tissue>
    </source>
</reference>
<proteinExistence type="predicted"/>
<comment type="caution">
    <text evidence="2">The sequence shown here is derived from an EMBL/GenBank/DDBJ whole genome shotgun (WGS) entry which is preliminary data.</text>
</comment>
<feature type="region of interest" description="Disordered" evidence="1">
    <location>
        <begin position="1"/>
        <end position="28"/>
    </location>
</feature>
<evidence type="ECO:0000256" key="1">
    <source>
        <dbReference type="SAM" id="MobiDB-lite"/>
    </source>
</evidence>
<evidence type="ECO:0000313" key="3">
    <source>
        <dbReference type="Proteomes" id="UP001630127"/>
    </source>
</evidence>
<dbReference type="PANTHER" id="PTHR34130">
    <property type="entry name" value="OS08G0243800 PROTEIN"/>
    <property type="match status" value="1"/>
</dbReference>
<protein>
    <submittedName>
        <fullName evidence="2">Uncharacterized protein</fullName>
    </submittedName>
</protein>
<evidence type="ECO:0000313" key="2">
    <source>
        <dbReference type="EMBL" id="KAL3532814.1"/>
    </source>
</evidence>
<keyword evidence="3" id="KW-1185">Reference proteome</keyword>
<feature type="compositionally biased region" description="Basic and acidic residues" evidence="1">
    <location>
        <begin position="1"/>
        <end position="24"/>
    </location>
</feature>
<dbReference type="Proteomes" id="UP001630127">
    <property type="component" value="Unassembled WGS sequence"/>
</dbReference>
<dbReference type="AlphaFoldDB" id="A0ABD3ANR2"/>
<accession>A0ABD3ANR2</accession>
<gene>
    <name evidence="2" type="ORF">ACH5RR_006335</name>
</gene>
<dbReference type="PANTHER" id="PTHR34130:SF3">
    <property type="entry name" value="DUF1645 FAMILY PROTEIN"/>
    <property type="match status" value="1"/>
</dbReference>
<feature type="region of interest" description="Disordered" evidence="1">
    <location>
        <begin position="170"/>
        <end position="189"/>
    </location>
</feature>
<name>A0ABD3ANR2_9GENT</name>
<dbReference type="EMBL" id="JBJUIK010000003">
    <property type="protein sequence ID" value="KAL3532814.1"/>
    <property type="molecule type" value="Genomic_DNA"/>
</dbReference>
<sequence length="284" mass="32528">MADDTITIKDKAPHHLQDHNRETAETEDEALSLTEVILNSDEIVFPDRTISSTSDPSEFFEFFHNLNNSENMSHAEDIIFCGKLMPHYKVHHSQQTLQLQQPLHQYYSKTNHLILENPTTNERQRRSFHRKRSESFKDLKTIPSNGAKNELCMRTSRSLDYQKMYGSSARAEKVEMERSSSTKSSGTKEKIPRPRWYMMFGLVKFPQEMVYQDMKSRQLRRNPPGNLFASVDGVGGCSGGGKAIVNRPGNDRRWSRFWDLLGVLSCKDHASVAVTASFGCLQHV</sequence>